<dbReference type="EMBL" id="QXFU01000044">
    <property type="protein sequence ID" value="KAE9046719.1"/>
    <property type="molecule type" value="Genomic_DNA"/>
</dbReference>
<dbReference type="Proteomes" id="UP000434957">
    <property type="component" value="Unassembled WGS sequence"/>
</dbReference>
<sequence>MTARPPDPRAGEGDVRPPAENSEQAGGKISQDSIVEETQLSLQDSDEGTCEPEPKQNEDHESARTKSDAQRPEQETTPAQLQTSSMPDAAEQQERKEDSDDHAREDAPGDAVAVEPFEMFEAVVVEMKCAPQDQPREAWTTTIGELYSIVHAKVKVDEDLISNSKRRYPKLKGEEKILLFKLFREIYVIADGSFEEWERYAQAATQDLYNTSWYFKTIMNSMISKVKWAKTKPLNQWAAKVKAGTRSGNGENEQAEEIRGYQDFMFNPAIFTKKDITELRAICELPAVATAGRQLRQGTTEEWRIIGGIAEGSIVCRRTPEFLKSVLDSKERIRLYRTVQRQVEGELS</sequence>
<feature type="compositionally biased region" description="Polar residues" evidence="1">
    <location>
        <begin position="75"/>
        <end position="86"/>
    </location>
</feature>
<feature type="compositionally biased region" description="Polar residues" evidence="1">
    <location>
        <begin position="30"/>
        <end position="43"/>
    </location>
</feature>
<evidence type="ECO:0000313" key="5">
    <source>
        <dbReference type="Proteomes" id="UP000429607"/>
    </source>
</evidence>
<evidence type="ECO:0000313" key="7">
    <source>
        <dbReference type="Proteomes" id="UP000435112"/>
    </source>
</evidence>
<accession>A0A6A3PE82</accession>
<proteinExistence type="predicted"/>
<dbReference type="EMBL" id="QXFV01000030">
    <property type="protein sequence ID" value="KAE9051862.1"/>
    <property type="molecule type" value="Genomic_DNA"/>
</dbReference>
<dbReference type="OrthoDB" id="127600at2759"/>
<dbReference type="Proteomes" id="UP000435112">
    <property type="component" value="Unassembled WGS sequence"/>
</dbReference>
<organism evidence="3 5">
    <name type="scientific">Phytophthora rubi</name>
    <dbReference type="NCBI Taxonomy" id="129364"/>
    <lineage>
        <taxon>Eukaryota</taxon>
        <taxon>Sar</taxon>
        <taxon>Stramenopiles</taxon>
        <taxon>Oomycota</taxon>
        <taxon>Peronosporomycetes</taxon>
        <taxon>Peronosporales</taxon>
        <taxon>Peronosporaceae</taxon>
        <taxon>Phytophthora</taxon>
    </lineage>
</organism>
<feature type="region of interest" description="Disordered" evidence="1">
    <location>
        <begin position="1"/>
        <end position="112"/>
    </location>
</feature>
<feature type="compositionally biased region" description="Basic and acidic residues" evidence="1">
    <location>
        <begin position="52"/>
        <end position="74"/>
    </location>
</feature>
<dbReference type="EMBL" id="QXFT01000046">
    <property type="protein sequence ID" value="KAE9357781.1"/>
    <property type="molecule type" value="Genomic_DNA"/>
</dbReference>
<reference evidence="5 7" key="1">
    <citation type="submission" date="2018-09" db="EMBL/GenBank/DDBJ databases">
        <title>Genomic investigation of the strawberry pathogen Phytophthora fragariae indicates pathogenicity is determined by transcriptional variation in three key races.</title>
        <authorList>
            <person name="Adams T.M."/>
            <person name="Armitage A.D."/>
            <person name="Sobczyk M.K."/>
            <person name="Bates H.J."/>
            <person name="Dunwell J.M."/>
            <person name="Nellist C.F."/>
            <person name="Harrison R.J."/>
        </authorList>
    </citation>
    <scope>NUCLEOTIDE SEQUENCE [LARGE SCALE GENOMIC DNA]</scope>
    <source>
        <strain evidence="3 5">SCRP249</strain>
        <strain evidence="2 7">SCRP324</strain>
        <strain evidence="4 6">SCRP333</strain>
    </source>
</reference>
<dbReference type="Proteomes" id="UP000429607">
    <property type="component" value="Unassembled WGS sequence"/>
</dbReference>
<protein>
    <submittedName>
        <fullName evidence="3">Uncharacterized protein</fullName>
    </submittedName>
</protein>
<keyword evidence="6" id="KW-1185">Reference proteome</keyword>
<gene>
    <name evidence="3" type="ORF">PR001_g1024</name>
    <name evidence="2" type="ORF">PR002_g1494</name>
    <name evidence="4" type="ORF">PR003_g1619</name>
</gene>
<evidence type="ECO:0000256" key="1">
    <source>
        <dbReference type="SAM" id="MobiDB-lite"/>
    </source>
</evidence>
<evidence type="ECO:0000313" key="3">
    <source>
        <dbReference type="EMBL" id="KAE9051862.1"/>
    </source>
</evidence>
<dbReference type="AlphaFoldDB" id="A0A6A3PE82"/>
<evidence type="ECO:0000313" key="4">
    <source>
        <dbReference type="EMBL" id="KAE9357781.1"/>
    </source>
</evidence>
<name>A0A6A3PE82_9STRA</name>
<feature type="compositionally biased region" description="Basic and acidic residues" evidence="1">
    <location>
        <begin position="1"/>
        <end position="17"/>
    </location>
</feature>
<feature type="compositionally biased region" description="Basic and acidic residues" evidence="1">
    <location>
        <begin position="92"/>
        <end position="107"/>
    </location>
</feature>
<evidence type="ECO:0000313" key="2">
    <source>
        <dbReference type="EMBL" id="KAE9046719.1"/>
    </source>
</evidence>
<evidence type="ECO:0000313" key="6">
    <source>
        <dbReference type="Proteomes" id="UP000434957"/>
    </source>
</evidence>
<comment type="caution">
    <text evidence="3">The sequence shown here is derived from an EMBL/GenBank/DDBJ whole genome shotgun (WGS) entry which is preliminary data.</text>
</comment>